<keyword evidence="4" id="KW-1185">Reference proteome</keyword>
<evidence type="ECO:0008006" key="5">
    <source>
        <dbReference type="Google" id="ProtNLM"/>
    </source>
</evidence>
<accession>A0ABU4XWI4</accession>
<organism evidence="3 4">
    <name type="scientific">Mesorhizobium album</name>
    <dbReference type="NCBI Taxonomy" id="3072314"/>
    <lineage>
        <taxon>Bacteria</taxon>
        <taxon>Pseudomonadati</taxon>
        <taxon>Pseudomonadota</taxon>
        <taxon>Alphaproteobacteria</taxon>
        <taxon>Hyphomicrobiales</taxon>
        <taxon>Phyllobacteriaceae</taxon>
        <taxon>Mesorhizobium</taxon>
    </lineage>
</organism>
<proteinExistence type="predicted"/>
<evidence type="ECO:0000256" key="1">
    <source>
        <dbReference type="SAM" id="Coils"/>
    </source>
</evidence>
<dbReference type="RefSeq" id="WP_320287420.1">
    <property type="nucleotide sequence ID" value="NZ_JAVIIW010000010.1"/>
</dbReference>
<feature type="region of interest" description="Disordered" evidence="2">
    <location>
        <begin position="73"/>
        <end position="100"/>
    </location>
</feature>
<name>A0ABU4XWI4_9HYPH</name>
<feature type="coiled-coil region" evidence="1">
    <location>
        <begin position="12"/>
        <end position="39"/>
    </location>
</feature>
<evidence type="ECO:0000313" key="4">
    <source>
        <dbReference type="Proteomes" id="UP001287059"/>
    </source>
</evidence>
<reference evidence="3 4" key="1">
    <citation type="submission" date="2023-08" db="EMBL/GenBank/DDBJ databases">
        <title>Implementing the SeqCode for naming new Mesorhizobium species isolated from Vachellia karroo root nodules.</title>
        <authorList>
            <person name="Van Lill M."/>
        </authorList>
    </citation>
    <scope>NUCLEOTIDE SEQUENCE [LARGE SCALE GENOMIC DNA]</scope>
    <source>
        <strain evidence="3 4">VK24D</strain>
    </source>
</reference>
<dbReference type="EMBL" id="JAVIIW010000010">
    <property type="protein sequence ID" value="MDX8479059.1"/>
    <property type="molecule type" value="Genomic_DNA"/>
</dbReference>
<keyword evidence="1" id="KW-0175">Coiled coil</keyword>
<dbReference type="Proteomes" id="UP001287059">
    <property type="component" value="Unassembled WGS sequence"/>
</dbReference>
<evidence type="ECO:0000313" key="3">
    <source>
        <dbReference type="EMBL" id="MDX8479059.1"/>
    </source>
</evidence>
<gene>
    <name evidence="3" type="ORF">RFN28_11315</name>
</gene>
<sequence length="166" mass="18573">MTKPEHILKSLLDAMRSRVQEQEAELALFRKAAEDYRKKAEEFIAARSAEIVRTQKSIEVFQAELAAMRSFREVSPPAEPSIPTMPAATTSENTSESGRIRDAARGILREAGRPLMQREIKAKMDEIGVEIQSADPVELIRAALRRHSTEFQHVKGQGWALASSDD</sequence>
<protein>
    <recommendedName>
        <fullName evidence="5">HTH HARE-type domain-containing protein</fullName>
    </recommendedName>
</protein>
<evidence type="ECO:0000256" key="2">
    <source>
        <dbReference type="SAM" id="MobiDB-lite"/>
    </source>
</evidence>
<comment type="caution">
    <text evidence="3">The sequence shown here is derived from an EMBL/GenBank/DDBJ whole genome shotgun (WGS) entry which is preliminary data.</text>
</comment>
<feature type="compositionally biased region" description="Polar residues" evidence="2">
    <location>
        <begin position="87"/>
        <end position="97"/>
    </location>
</feature>